<keyword evidence="1" id="KW-0812">Transmembrane</keyword>
<keyword evidence="1" id="KW-0472">Membrane</keyword>
<dbReference type="Proteomes" id="UP001160334">
    <property type="component" value="Unassembled WGS sequence"/>
</dbReference>
<evidence type="ECO:0000256" key="1">
    <source>
        <dbReference type="SAM" id="Phobius"/>
    </source>
</evidence>
<comment type="caution">
    <text evidence="2">The sequence shown here is derived from an EMBL/GenBank/DDBJ whole genome shotgun (WGS) entry which is preliminary data.</text>
</comment>
<organism evidence="2 3">
    <name type="scientific">Prescottella agglutinans</name>
    <dbReference type="NCBI Taxonomy" id="1644129"/>
    <lineage>
        <taxon>Bacteria</taxon>
        <taxon>Bacillati</taxon>
        <taxon>Actinomycetota</taxon>
        <taxon>Actinomycetes</taxon>
        <taxon>Mycobacteriales</taxon>
        <taxon>Nocardiaceae</taxon>
        <taxon>Prescottella</taxon>
    </lineage>
</organism>
<feature type="transmembrane region" description="Helical" evidence="1">
    <location>
        <begin position="43"/>
        <end position="61"/>
    </location>
</feature>
<reference evidence="2 3" key="1">
    <citation type="submission" date="2023-04" db="EMBL/GenBank/DDBJ databases">
        <title>Forest soil microbial communities from Buena Vista Peninsula, Colon Province, Panama.</title>
        <authorList>
            <person name="Bouskill N."/>
        </authorList>
    </citation>
    <scope>NUCLEOTIDE SEQUENCE [LARGE SCALE GENOMIC DNA]</scope>
    <source>
        <strain evidence="2 3">CFH S0262</strain>
    </source>
</reference>
<protein>
    <submittedName>
        <fullName evidence="2">Uncharacterized protein</fullName>
    </submittedName>
</protein>
<feature type="transmembrane region" description="Helical" evidence="1">
    <location>
        <begin position="12"/>
        <end position="31"/>
    </location>
</feature>
<evidence type="ECO:0000313" key="2">
    <source>
        <dbReference type="EMBL" id="MDH6284630.1"/>
    </source>
</evidence>
<sequence>MTDPAKLRIMRITVRVALGALSCALFGFSLYTLFSDSPADWTPFWLLVLPMAACALLLDALDRRIRSRRRR</sequence>
<accession>A0ABT6ML65</accession>
<dbReference type="EMBL" id="JARXVC010000024">
    <property type="protein sequence ID" value="MDH6284630.1"/>
    <property type="molecule type" value="Genomic_DNA"/>
</dbReference>
<evidence type="ECO:0000313" key="3">
    <source>
        <dbReference type="Proteomes" id="UP001160334"/>
    </source>
</evidence>
<proteinExistence type="predicted"/>
<keyword evidence="1" id="KW-1133">Transmembrane helix</keyword>
<name>A0ABT6ML65_9NOCA</name>
<dbReference type="RefSeq" id="WP_280763842.1">
    <property type="nucleotide sequence ID" value="NZ_JARXVC010000024.1"/>
</dbReference>
<gene>
    <name evidence="2" type="ORF">M2280_005891</name>
</gene>
<keyword evidence="3" id="KW-1185">Reference proteome</keyword>